<organism evidence="1 2">
    <name type="scientific">Komarekiella delphini-convector SJRDD-AB1</name>
    <dbReference type="NCBI Taxonomy" id="2593771"/>
    <lineage>
        <taxon>Bacteria</taxon>
        <taxon>Bacillati</taxon>
        <taxon>Cyanobacteriota</taxon>
        <taxon>Cyanophyceae</taxon>
        <taxon>Nostocales</taxon>
        <taxon>Nostocaceae</taxon>
        <taxon>Komarekiella</taxon>
        <taxon>Komarekiella delphini-convector</taxon>
    </lineage>
</organism>
<dbReference type="InterPro" id="IPR038390">
    <property type="entry name" value="Metal_Tscrpt_repr_sf"/>
</dbReference>
<gene>
    <name evidence="1" type="ORF">FNW02_29805</name>
</gene>
<protein>
    <submittedName>
        <fullName evidence="1">Metal-sensing transcriptional repressor</fullName>
    </submittedName>
</protein>
<dbReference type="Gene3D" id="1.20.58.1000">
    <property type="entry name" value="Metal-sensitive repressor, helix protomer"/>
    <property type="match status" value="1"/>
</dbReference>
<dbReference type="GO" id="GO:0046872">
    <property type="term" value="F:metal ion binding"/>
    <property type="evidence" value="ECO:0007669"/>
    <property type="project" value="InterPro"/>
</dbReference>
<sequence>MDSHQENSSNLQHNYSEASLQDLVKRLSRIEGHIRGVKNMVETSRPCPDVLVQIAAVRGAVQQVGRIILHEYLRESVARTTQQGDIKTEIEALKTVLDRFLT</sequence>
<name>A0AA40VU65_9NOST</name>
<accession>A0AA40VU65</accession>
<dbReference type="GO" id="GO:0003677">
    <property type="term" value="F:DNA binding"/>
    <property type="evidence" value="ECO:0007669"/>
    <property type="project" value="InterPro"/>
</dbReference>
<dbReference type="GO" id="GO:0045892">
    <property type="term" value="P:negative regulation of DNA-templated transcription"/>
    <property type="evidence" value="ECO:0007669"/>
    <property type="project" value="UniProtKB-ARBA"/>
</dbReference>
<dbReference type="PANTHER" id="PTHR33677">
    <property type="entry name" value="TRANSCRIPTIONAL REPRESSOR FRMR-RELATED"/>
    <property type="match status" value="1"/>
</dbReference>
<dbReference type="RefSeq" id="WP_191761079.1">
    <property type="nucleotide sequence ID" value="NZ_VJXY01000049.1"/>
</dbReference>
<evidence type="ECO:0000313" key="1">
    <source>
        <dbReference type="EMBL" id="MBD6619887.1"/>
    </source>
</evidence>
<dbReference type="AlphaFoldDB" id="A0AA40VU65"/>
<comment type="caution">
    <text evidence="1">The sequence shown here is derived from an EMBL/GenBank/DDBJ whole genome shotgun (WGS) entry which is preliminary data.</text>
</comment>
<dbReference type="Pfam" id="PF02583">
    <property type="entry name" value="Trns_repr_metal"/>
    <property type="match status" value="1"/>
</dbReference>
<proteinExistence type="predicted"/>
<evidence type="ECO:0000313" key="2">
    <source>
        <dbReference type="Proteomes" id="UP001165986"/>
    </source>
</evidence>
<dbReference type="PANTHER" id="PTHR33677:SF3">
    <property type="entry name" value="COPPER-SENSING TRANSCRIPTIONAL REPRESSOR RICR"/>
    <property type="match status" value="1"/>
</dbReference>
<dbReference type="EMBL" id="VJXY01000049">
    <property type="protein sequence ID" value="MBD6619887.1"/>
    <property type="molecule type" value="Genomic_DNA"/>
</dbReference>
<reference evidence="1" key="1">
    <citation type="submission" date="2019-07" db="EMBL/GenBank/DDBJ databases">
        <title>Toxilogical consequences of a new and cryptic species of cyanobacteria (Komarekiella delphini-convector) recovered from the epidermis of a bottlenose dolphin and 1500 ft. in the air.</title>
        <authorList>
            <person name="Brown A.O."/>
            <person name="Dvorak P."/>
            <person name="Villanueva C.D."/>
            <person name="Foss A.J."/>
            <person name="Garvey A.D."/>
            <person name="Gibson Q.A."/>
            <person name="Johansen J.R."/>
            <person name="Casamatta D.A."/>
        </authorList>
    </citation>
    <scope>NUCLEOTIDE SEQUENCE</scope>
    <source>
        <strain evidence="1">SJRDD-AB1</strain>
    </source>
</reference>
<dbReference type="InterPro" id="IPR003735">
    <property type="entry name" value="Metal_Tscrpt_repr"/>
</dbReference>
<keyword evidence="2" id="KW-1185">Reference proteome</keyword>
<dbReference type="Proteomes" id="UP001165986">
    <property type="component" value="Unassembled WGS sequence"/>
</dbReference>